<proteinExistence type="predicted"/>
<evidence type="ECO:0000313" key="2">
    <source>
        <dbReference type="Proteomes" id="UP000054988"/>
    </source>
</evidence>
<sequence length="170" mass="19128">MHIIGWAHDPTGLSSTPKGSCAVLCHAYSIPDMNLPEDWCQAPTDKKWLYSLLVAKDANFKQKAWARPNNHHDMPLGPGWGCTIHYKPYLEEMTKYANQDEISHCVSFSTIWNANNKKAKGLRATGVGTITCSHHELVQPNGLGDLQVGDMHNFYLLFCTQIENILHFYG</sequence>
<dbReference type="Pfam" id="PF18758">
    <property type="entry name" value="KDZ"/>
    <property type="match status" value="1"/>
</dbReference>
<gene>
    <name evidence="1" type="ORF">WG66_1093</name>
</gene>
<evidence type="ECO:0000313" key="1">
    <source>
        <dbReference type="EMBL" id="KTB46330.1"/>
    </source>
</evidence>
<organism evidence="1 2">
    <name type="scientific">Moniliophthora roreri</name>
    <name type="common">Frosty pod rot fungus</name>
    <name type="synonym">Monilia roreri</name>
    <dbReference type="NCBI Taxonomy" id="221103"/>
    <lineage>
        <taxon>Eukaryota</taxon>
        <taxon>Fungi</taxon>
        <taxon>Dikarya</taxon>
        <taxon>Basidiomycota</taxon>
        <taxon>Agaricomycotina</taxon>
        <taxon>Agaricomycetes</taxon>
        <taxon>Agaricomycetidae</taxon>
        <taxon>Agaricales</taxon>
        <taxon>Marasmiineae</taxon>
        <taxon>Marasmiaceae</taxon>
        <taxon>Moniliophthora</taxon>
    </lineage>
</organism>
<accession>A0A0W0GCP1</accession>
<dbReference type="AlphaFoldDB" id="A0A0W0GCP1"/>
<dbReference type="Proteomes" id="UP000054988">
    <property type="component" value="Unassembled WGS sequence"/>
</dbReference>
<dbReference type="InterPro" id="IPR040521">
    <property type="entry name" value="KDZ"/>
</dbReference>
<name>A0A0W0GCP1_MONRR</name>
<protein>
    <submittedName>
        <fullName evidence="1">Uncharacterized protein</fullName>
    </submittedName>
</protein>
<comment type="caution">
    <text evidence="1">The sequence shown here is derived from an EMBL/GenBank/DDBJ whole genome shotgun (WGS) entry which is preliminary data.</text>
</comment>
<dbReference type="EMBL" id="LATX01000410">
    <property type="protein sequence ID" value="KTB46330.1"/>
    <property type="molecule type" value="Genomic_DNA"/>
</dbReference>
<reference evidence="1 2" key="1">
    <citation type="submission" date="2015-12" db="EMBL/GenBank/DDBJ databases">
        <title>Draft genome sequence of Moniliophthora roreri, the causal agent of frosty pod rot of cacao.</title>
        <authorList>
            <person name="Aime M.C."/>
            <person name="Diaz-Valderrama J.R."/>
            <person name="Kijpornyongpan T."/>
            <person name="Phillips-Mora W."/>
        </authorList>
    </citation>
    <scope>NUCLEOTIDE SEQUENCE [LARGE SCALE GENOMIC DNA]</scope>
    <source>
        <strain evidence="1 2">MCA 2952</strain>
    </source>
</reference>